<name>A0ABY1XCV2_9HYPH</name>
<comment type="caution">
    <text evidence="2">The sequence shown here is derived from an EMBL/GenBank/DDBJ whole genome shotgun (WGS) entry which is preliminary data.</text>
</comment>
<organism evidence="2 3">
    <name type="scientific">Rhizobium ruizarguesonis</name>
    <dbReference type="NCBI Taxonomy" id="2081791"/>
    <lineage>
        <taxon>Bacteria</taxon>
        <taxon>Pseudomonadati</taxon>
        <taxon>Pseudomonadota</taxon>
        <taxon>Alphaproteobacteria</taxon>
        <taxon>Hyphomicrobiales</taxon>
        <taxon>Rhizobiaceae</taxon>
        <taxon>Rhizobium/Agrobacterium group</taxon>
        <taxon>Rhizobium</taxon>
    </lineage>
</organism>
<reference evidence="2 3" key="1">
    <citation type="submission" date="2019-02" db="EMBL/GenBank/DDBJ databases">
        <title>The genomic architecture of introgression among sibling species of bacteria.</title>
        <authorList>
            <person name="Cavassim M.I.A."/>
            <person name="Moeskjaer S."/>
            <person name="Moslemi C."/>
            <person name="Fields B."/>
            <person name="Bachmann A."/>
            <person name="Vilhjalmsson B."/>
            <person name="Schierup M.H."/>
            <person name="Young J.P.W."/>
            <person name="Andersen S.U."/>
        </authorList>
    </citation>
    <scope>NUCLEOTIDE SEQUENCE [LARGE SCALE GENOMIC DNA]</scope>
    <source>
        <strain evidence="2 3">SM141A</strain>
    </source>
</reference>
<feature type="compositionally biased region" description="Basic and acidic residues" evidence="1">
    <location>
        <begin position="15"/>
        <end position="27"/>
    </location>
</feature>
<keyword evidence="3" id="KW-1185">Reference proteome</keyword>
<evidence type="ECO:0000313" key="2">
    <source>
        <dbReference type="EMBL" id="TAX82885.1"/>
    </source>
</evidence>
<sequence length="59" mass="6460">MRLAAPHPNPLPVKNGERGRALRERGGNGEGATCPFAPLAGRRWRQPDEGRIRTIISMA</sequence>
<gene>
    <name evidence="2" type="ORF">ELH98_18345</name>
</gene>
<accession>A0ABY1XCV2</accession>
<evidence type="ECO:0008006" key="4">
    <source>
        <dbReference type="Google" id="ProtNLM"/>
    </source>
</evidence>
<proteinExistence type="predicted"/>
<protein>
    <recommendedName>
        <fullName evidence="4">Propionyl-coenzyme A carboxylase alpha polypeptide</fullName>
    </recommendedName>
</protein>
<feature type="region of interest" description="Disordered" evidence="1">
    <location>
        <begin position="1"/>
        <end position="37"/>
    </location>
</feature>
<dbReference type="EMBL" id="SIOX01000001">
    <property type="protein sequence ID" value="TAX82885.1"/>
    <property type="molecule type" value="Genomic_DNA"/>
</dbReference>
<dbReference type="Proteomes" id="UP000291659">
    <property type="component" value="Unassembled WGS sequence"/>
</dbReference>
<evidence type="ECO:0000313" key="3">
    <source>
        <dbReference type="Proteomes" id="UP000291659"/>
    </source>
</evidence>
<evidence type="ECO:0000256" key="1">
    <source>
        <dbReference type="SAM" id="MobiDB-lite"/>
    </source>
</evidence>